<dbReference type="SUPFAM" id="SSF53474">
    <property type="entry name" value="alpha/beta-Hydrolases"/>
    <property type="match status" value="1"/>
</dbReference>
<dbReference type="InterPro" id="IPR000073">
    <property type="entry name" value="AB_hydrolase_1"/>
</dbReference>
<organism evidence="1 2">
    <name type="scientific">Bradyrhizobium symbiodeficiens</name>
    <dbReference type="NCBI Taxonomy" id="1404367"/>
    <lineage>
        <taxon>Bacteria</taxon>
        <taxon>Pseudomonadati</taxon>
        <taxon>Pseudomonadota</taxon>
        <taxon>Alphaproteobacteria</taxon>
        <taxon>Hyphomicrobiales</taxon>
        <taxon>Nitrobacteraceae</taxon>
        <taxon>Bradyrhizobium</taxon>
    </lineage>
</organism>
<sequence>MLETTKPLPDLTGFARAEYVINDVRTVVHTIGSGPPLVFLHGTGTFTGFEMARDWAKRHTVIIPYQAGFGDSGDAVWIDTIEDHVLQTTDLLDKLGLAKFDLAGFSLGGWLAAEFAIRQPHRVRKLVLVAPAGLVVASAPAPGLFEIAPQDLPAYLANDPSNALRYFPRSPDPAFDARLGREVTGFAKLIRNDPQGNPKLAHWLHRITMPTLVLWGAADRLRPTAQAEAWKAGLPDARVTLVPDTGHLVFEETPSAAHHVTDFLAE</sequence>
<dbReference type="Pfam" id="PF12697">
    <property type="entry name" value="Abhydrolase_6"/>
    <property type="match status" value="1"/>
</dbReference>
<name>A0A6G8ZIT1_9BRAD</name>
<evidence type="ECO:0000313" key="2">
    <source>
        <dbReference type="Proteomes" id="UP000500895"/>
    </source>
</evidence>
<dbReference type="InterPro" id="IPR050228">
    <property type="entry name" value="Carboxylesterase_BioH"/>
</dbReference>
<evidence type="ECO:0000313" key="1">
    <source>
        <dbReference type="EMBL" id="QIP10485.1"/>
    </source>
</evidence>
<dbReference type="EMBL" id="CP050066">
    <property type="protein sequence ID" value="QIP10485.1"/>
    <property type="molecule type" value="Genomic_DNA"/>
</dbReference>
<dbReference type="PANTHER" id="PTHR43194">
    <property type="entry name" value="HYDROLASE ALPHA/BETA FOLD FAMILY"/>
    <property type="match status" value="1"/>
</dbReference>
<dbReference type="AlphaFoldDB" id="A0A6G8ZIT1"/>
<dbReference type="RefSeq" id="WP_166469729.1">
    <property type="nucleotide sequence ID" value="NZ_CP050065.2"/>
</dbReference>
<dbReference type="Proteomes" id="UP000500895">
    <property type="component" value="Chromosome"/>
</dbReference>
<dbReference type="Gene3D" id="3.40.50.1820">
    <property type="entry name" value="alpha/beta hydrolase"/>
    <property type="match status" value="1"/>
</dbReference>
<dbReference type="GO" id="GO:0016787">
    <property type="term" value="F:hydrolase activity"/>
    <property type="evidence" value="ECO:0007669"/>
    <property type="project" value="UniProtKB-KW"/>
</dbReference>
<proteinExistence type="predicted"/>
<dbReference type="PRINTS" id="PR00111">
    <property type="entry name" value="ABHYDROLASE"/>
</dbReference>
<protein>
    <submittedName>
        <fullName evidence="1">Alpha/beta hydrolase</fullName>
    </submittedName>
</protein>
<accession>A0A6G8ZIT1</accession>
<dbReference type="InterPro" id="IPR029058">
    <property type="entry name" value="AB_hydrolase_fold"/>
</dbReference>
<reference evidence="1 2" key="1">
    <citation type="journal article" date="2020" name="Int. J. Syst. Evol. Microbiol.">
        <title>Description and complete genome sequences of Bradyrhizobium symbiodeficiens sp. nov., a non-symbiotic bacterium associated with legumes native to Canada.</title>
        <authorList>
            <person name="Bromfield E.S.P."/>
            <person name="Cloutier S."/>
            <person name="Nguyen H.D.T."/>
        </authorList>
    </citation>
    <scope>NUCLEOTIDE SEQUENCE [LARGE SCALE GENOMIC DNA]</scope>
    <source>
        <strain evidence="1 2">101S1MB</strain>
    </source>
</reference>
<gene>
    <name evidence="1" type="ORF">HAV00_31450</name>
</gene>
<dbReference type="PANTHER" id="PTHR43194:SF2">
    <property type="entry name" value="PEROXISOMAL MEMBRANE PROTEIN LPX1"/>
    <property type="match status" value="1"/>
</dbReference>
<keyword evidence="1" id="KW-0378">Hydrolase</keyword>